<organism evidence="2 3">
    <name type="scientific">Candidatus Blautia faecavium</name>
    <dbReference type="NCBI Taxonomy" id="2838487"/>
    <lineage>
        <taxon>Bacteria</taxon>
        <taxon>Bacillati</taxon>
        <taxon>Bacillota</taxon>
        <taxon>Clostridia</taxon>
        <taxon>Lachnospirales</taxon>
        <taxon>Lachnospiraceae</taxon>
        <taxon>Blautia</taxon>
    </lineage>
</organism>
<dbReference type="Pfam" id="PF14574">
    <property type="entry name" value="RACo_C_ter"/>
    <property type="match status" value="1"/>
</dbReference>
<evidence type="ECO:0000313" key="3">
    <source>
        <dbReference type="Proteomes" id="UP000823842"/>
    </source>
</evidence>
<dbReference type="InterPro" id="IPR043129">
    <property type="entry name" value="ATPase_NBD"/>
</dbReference>
<dbReference type="Gene3D" id="3.10.20.30">
    <property type="match status" value="1"/>
</dbReference>
<dbReference type="Proteomes" id="UP000823842">
    <property type="component" value="Unassembled WGS sequence"/>
</dbReference>
<evidence type="ECO:0000259" key="1">
    <source>
        <dbReference type="PROSITE" id="PS51085"/>
    </source>
</evidence>
<accession>A0A9D2RV15</accession>
<dbReference type="PANTHER" id="PTHR42895:SF2">
    <property type="entry name" value="IRON-SULFUR CLUSTER PROTEIN"/>
    <property type="match status" value="1"/>
</dbReference>
<dbReference type="CDD" id="cd00207">
    <property type="entry name" value="fer2"/>
    <property type="match status" value="1"/>
</dbReference>
<dbReference type="PROSITE" id="PS51085">
    <property type="entry name" value="2FE2S_FER_2"/>
    <property type="match status" value="1"/>
</dbReference>
<name>A0A9D2RV15_9FIRM</name>
<dbReference type="Pfam" id="PF00111">
    <property type="entry name" value="Fer2"/>
    <property type="match status" value="1"/>
</dbReference>
<reference evidence="2" key="2">
    <citation type="submission" date="2021-04" db="EMBL/GenBank/DDBJ databases">
        <authorList>
            <person name="Gilroy R."/>
        </authorList>
    </citation>
    <scope>NUCLEOTIDE SEQUENCE</scope>
    <source>
        <strain evidence="2">ChiSjej1B19-5720</strain>
    </source>
</reference>
<sequence length="520" mass="56083">MRKIPEVTLTVWDGEKEETFLCEKGKTILDALKENGKYFSAFCGGKGTCGKCRIQVVKGSLPITTSDRKIFKEEELSCGWRLACKGVLEEDLSIRFSLNQESTFDVVASFAGEEKKEEILDKEYGIAIDIGTTTIALSLCGMTGGQILDSYTAVNRQRIYGADVISRIQASVDGKGAELQKSIQEDIQKGISNLLKRNQLDKEQVKVVVIAGNTTMGHLLLGYPCDTLGVYPFTPVNIKTITGSVKEILGSSVLSCPVVCMPGISTYVGADIAAGILSCGMAEKEEVSLLIDLGTNGEMAIGNKERILVTSTAAGPAFEGGNISCGMGSVQGAICSVEINGSEVTCRTIGEKPPLGLCGTGVVETVAELVKEELVDETGLLDEEYEDGFCLSKTPEGEKILFTQKDVREIQLAKSAVRAGMETLLLRYGVTSDQIQTVYLAGGFGFKMDLEKAASIGLFPEELKGKIQTVGNSSLGGAVRYLADKDAKAVIEKIISISQEINLSKDKDFNQFYMDYMFFE</sequence>
<dbReference type="InterPro" id="IPR012675">
    <property type="entry name" value="Beta-grasp_dom_sf"/>
</dbReference>
<dbReference type="InterPro" id="IPR027980">
    <property type="entry name" value="RACo_C"/>
</dbReference>
<dbReference type="InterPro" id="IPR036010">
    <property type="entry name" value="2Fe-2S_ferredoxin-like_sf"/>
</dbReference>
<feature type="domain" description="2Fe-2S ferredoxin-type" evidence="1">
    <location>
        <begin position="5"/>
        <end position="100"/>
    </location>
</feature>
<proteinExistence type="predicted"/>
<dbReference type="InterPro" id="IPR001041">
    <property type="entry name" value="2Fe-2S_ferredoxin-type"/>
</dbReference>
<dbReference type="InterPro" id="IPR041414">
    <property type="entry name" value="Raco-like_middle"/>
</dbReference>
<evidence type="ECO:0000313" key="2">
    <source>
        <dbReference type="EMBL" id="HJB27211.1"/>
    </source>
</evidence>
<protein>
    <submittedName>
        <fullName evidence="2">DUF4445 domain-containing protein</fullName>
    </submittedName>
</protein>
<dbReference type="AlphaFoldDB" id="A0A9D2RV15"/>
<dbReference type="GO" id="GO:0051536">
    <property type="term" value="F:iron-sulfur cluster binding"/>
    <property type="evidence" value="ECO:0007669"/>
    <property type="project" value="InterPro"/>
</dbReference>
<dbReference type="PANTHER" id="PTHR42895">
    <property type="entry name" value="IRON-SULFUR CLUSTER-BINDING PROTEIN-RELATED"/>
    <property type="match status" value="1"/>
</dbReference>
<dbReference type="EMBL" id="DWYZ01000005">
    <property type="protein sequence ID" value="HJB27211.1"/>
    <property type="molecule type" value="Genomic_DNA"/>
</dbReference>
<dbReference type="SUPFAM" id="SSF53067">
    <property type="entry name" value="Actin-like ATPase domain"/>
    <property type="match status" value="1"/>
</dbReference>
<dbReference type="InterPro" id="IPR052911">
    <property type="entry name" value="Corrinoid_activation_enz"/>
</dbReference>
<gene>
    <name evidence="2" type="ORF">IAA06_00225</name>
</gene>
<reference evidence="2" key="1">
    <citation type="journal article" date="2021" name="PeerJ">
        <title>Extensive microbial diversity within the chicken gut microbiome revealed by metagenomics and culture.</title>
        <authorList>
            <person name="Gilroy R."/>
            <person name="Ravi A."/>
            <person name="Getino M."/>
            <person name="Pursley I."/>
            <person name="Horton D.L."/>
            <person name="Alikhan N.F."/>
            <person name="Baker D."/>
            <person name="Gharbi K."/>
            <person name="Hall N."/>
            <person name="Watson M."/>
            <person name="Adriaenssens E.M."/>
            <person name="Foster-Nyarko E."/>
            <person name="Jarju S."/>
            <person name="Secka A."/>
            <person name="Antonio M."/>
            <person name="Oren A."/>
            <person name="Chaudhuri R.R."/>
            <person name="La Ragione R."/>
            <person name="Hildebrand F."/>
            <person name="Pallen M.J."/>
        </authorList>
    </citation>
    <scope>NUCLEOTIDE SEQUENCE</scope>
    <source>
        <strain evidence="2">ChiSjej1B19-5720</strain>
    </source>
</reference>
<dbReference type="Gene3D" id="3.30.420.480">
    <property type="entry name" value="Domain of unknown function (DUF4445)"/>
    <property type="match status" value="1"/>
</dbReference>
<comment type="caution">
    <text evidence="2">The sequence shown here is derived from an EMBL/GenBank/DDBJ whole genome shotgun (WGS) entry which is preliminary data.</text>
</comment>
<dbReference type="InterPro" id="IPR042259">
    <property type="entry name" value="Raco-like_middle_sf"/>
</dbReference>
<dbReference type="SUPFAM" id="SSF54292">
    <property type="entry name" value="2Fe-2S ferredoxin-like"/>
    <property type="match status" value="1"/>
</dbReference>
<dbReference type="Pfam" id="PF17651">
    <property type="entry name" value="Raco_middle"/>
    <property type="match status" value="1"/>
</dbReference>